<dbReference type="AlphaFoldDB" id="A0A6A5SRL7"/>
<gene>
    <name evidence="2" type="ORF">EJ02DRAFT_246375</name>
</gene>
<reference evidence="2" key="1">
    <citation type="journal article" date="2020" name="Stud. Mycol.">
        <title>101 Dothideomycetes genomes: a test case for predicting lifestyles and emergence of pathogens.</title>
        <authorList>
            <person name="Haridas S."/>
            <person name="Albert R."/>
            <person name="Binder M."/>
            <person name="Bloem J."/>
            <person name="Labutti K."/>
            <person name="Salamov A."/>
            <person name="Andreopoulos B."/>
            <person name="Baker S."/>
            <person name="Barry K."/>
            <person name="Bills G."/>
            <person name="Bluhm B."/>
            <person name="Cannon C."/>
            <person name="Castanera R."/>
            <person name="Culley D."/>
            <person name="Daum C."/>
            <person name="Ezra D."/>
            <person name="Gonzalez J."/>
            <person name="Henrissat B."/>
            <person name="Kuo A."/>
            <person name="Liang C."/>
            <person name="Lipzen A."/>
            <person name="Lutzoni F."/>
            <person name="Magnuson J."/>
            <person name="Mondo S."/>
            <person name="Nolan M."/>
            <person name="Ohm R."/>
            <person name="Pangilinan J."/>
            <person name="Park H.-J."/>
            <person name="Ramirez L."/>
            <person name="Alfaro M."/>
            <person name="Sun H."/>
            <person name="Tritt A."/>
            <person name="Yoshinaga Y."/>
            <person name="Zwiers L.-H."/>
            <person name="Turgeon B."/>
            <person name="Goodwin S."/>
            <person name="Spatafora J."/>
            <person name="Crous P."/>
            <person name="Grigoriev I."/>
        </authorList>
    </citation>
    <scope>NUCLEOTIDE SEQUENCE</scope>
    <source>
        <strain evidence="2">CBS 161.51</strain>
    </source>
</reference>
<sequence length="67" mass="7207">MLMMTRGNMAEEGAAMDEGGTVSIEESDEEATIQGDEEGTAQGDHEEAAASQDAVQTPEFLTWWDTP</sequence>
<dbReference type="Proteomes" id="UP000800038">
    <property type="component" value="Unassembled WGS sequence"/>
</dbReference>
<evidence type="ECO:0000313" key="2">
    <source>
        <dbReference type="EMBL" id="KAF1939757.1"/>
    </source>
</evidence>
<keyword evidence="3" id="KW-1185">Reference proteome</keyword>
<name>A0A6A5SRL7_9PLEO</name>
<organism evidence="2 3">
    <name type="scientific">Clathrospora elynae</name>
    <dbReference type="NCBI Taxonomy" id="706981"/>
    <lineage>
        <taxon>Eukaryota</taxon>
        <taxon>Fungi</taxon>
        <taxon>Dikarya</taxon>
        <taxon>Ascomycota</taxon>
        <taxon>Pezizomycotina</taxon>
        <taxon>Dothideomycetes</taxon>
        <taxon>Pleosporomycetidae</taxon>
        <taxon>Pleosporales</taxon>
        <taxon>Diademaceae</taxon>
        <taxon>Clathrospora</taxon>
    </lineage>
</organism>
<feature type="compositionally biased region" description="Acidic residues" evidence="1">
    <location>
        <begin position="25"/>
        <end position="39"/>
    </location>
</feature>
<accession>A0A6A5SRL7</accession>
<proteinExistence type="predicted"/>
<feature type="region of interest" description="Disordered" evidence="1">
    <location>
        <begin position="1"/>
        <end position="67"/>
    </location>
</feature>
<protein>
    <submittedName>
        <fullName evidence="2">Uncharacterized protein</fullName>
    </submittedName>
</protein>
<evidence type="ECO:0000313" key="3">
    <source>
        <dbReference type="Proteomes" id="UP000800038"/>
    </source>
</evidence>
<dbReference type="EMBL" id="ML976075">
    <property type="protein sequence ID" value="KAF1939757.1"/>
    <property type="molecule type" value="Genomic_DNA"/>
</dbReference>
<evidence type="ECO:0000256" key="1">
    <source>
        <dbReference type="SAM" id="MobiDB-lite"/>
    </source>
</evidence>